<feature type="region of interest" description="Disordered" evidence="1">
    <location>
        <begin position="1"/>
        <end position="40"/>
    </location>
</feature>
<dbReference type="GO" id="GO:0051082">
    <property type="term" value="F:unfolded protein binding"/>
    <property type="evidence" value="ECO:0007669"/>
    <property type="project" value="InterPro"/>
</dbReference>
<keyword evidence="4" id="KW-1185">Reference proteome</keyword>
<dbReference type="AlphaFoldDB" id="A0A2I0WZJ0"/>
<dbReference type="SUPFAM" id="SSF49493">
    <property type="entry name" value="HSP40/DnaJ peptide-binding domain"/>
    <property type="match status" value="1"/>
</dbReference>
<dbReference type="STRING" id="906689.A0A2I0WZJ0"/>
<gene>
    <name evidence="3" type="primary">ATJ1</name>
    <name evidence="3" type="ORF">MA16_Dca017455</name>
</gene>
<accession>A0A2I0WZJ0</accession>
<evidence type="ECO:0000259" key="2">
    <source>
        <dbReference type="Pfam" id="PF01556"/>
    </source>
</evidence>
<feature type="domain" description="Chaperone DnaJ C-terminal" evidence="2">
    <location>
        <begin position="70"/>
        <end position="126"/>
    </location>
</feature>
<reference evidence="3 4" key="2">
    <citation type="journal article" date="2017" name="Nature">
        <title>The Apostasia genome and the evolution of orchids.</title>
        <authorList>
            <person name="Zhang G.Q."/>
            <person name="Liu K.W."/>
            <person name="Li Z."/>
            <person name="Lohaus R."/>
            <person name="Hsiao Y.Y."/>
            <person name="Niu S.C."/>
            <person name="Wang J.Y."/>
            <person name="Lin Y.C."/>
            <person name="Xu Q."/>
            <person name="Chen L.J."/>
            <person name="Yoshida K."/>
            <person name="Fujiwara S."/>
            <person name="Wang Z.W."/>
            <person name="Zhang Y.Q."/>
            <person name="Mitsuda N."/>
            <person name="Wang M."/>
            <person name="Liu G.H."/>
            <person name="Pecoraro L."/>
            <person name="Huang H.X."/>
            <person name="Xiao X.J."/>
            <person name="Lin M."/>
            <person name="Wu X.Y."/>
            <person name="Wu W.L."/>
            <person name="Chen Y.Y."/>
            <person name="Chang S.B."/>
            <person name="Sakamoto S."/>
            <person name="Ohme-Takagi M."/>
            <person name="Yagi M."/>
            <person name="Zeng S.J."/>
            <person name="Shen C.Y."/>
            <person name="Yeh C.M."/>
            <person name="Luo Y.B."/>
            <person name="Tsai W.C."/>
            <person name="Van de Peer Y."/>
            <person name="Liu Z.J."/>
        </authorList>
    </citation>
    <scope>NUCLEOTIDE SEQUENCE [LARGE SCALE GENOMIC DNA]</scope>
    <source>
        <tissue evidence="3">The whole plant</tissue>
    </source>
</reference>
<organism evidence="3 4">
    <name type="scientific">Dendrobium catenatum</name>
    <dbReference type="NCBI Taxonomy" id="906689"/>
    <lineage>
        <taxon>Eukaryota</taxon>
        <taxon>Viridiplantae</taxon>
        <taxon>Streptophyta</taxon>
        <taxon>Embryophyta</taxon>
        <taxon>Tracheophyta</taxon>
        <taxon>Spermatophyta</taxon>
        <taxon>Magnoliopsida</taxon>
        <taxon>Liliopsida</taxon>
        <taxon>Asparagales</taxon>
        <taxon>Orchidaceae</taxon>
        <taxon>Epidendroideae</taxon>
        <taxon>Malaxideae</taxon>
        <taxon>Dendrobiinae</taxon>
        <taxon>Dendrobium</taxon>
    </lineage>
</organism>
<dbReference type="InterPro" id="IPR002939">
    <property type="entry name" value="DnaJ_C"/>
</dbReference>
<name>A0A2I0WZJ0_9ASPA</name>
<evidence type="ECO:0000256" key="1">
    <source>
        <dbReference type="SAM" id="MobiDB-lite"/>
    </source>
</evidence>
<evidence type="ECO:0000313" key="3">
    <source>
        <dbReference type="EMBL" id="PKU81080.1"/>
    </source>
</evidence>
<dbReference type="Pfam" id="PF01556">
    <property type="entry name" value="DnaJ_C"/>
    <property type="match status" value="1"/>
</dbReference>
<proteinExistence type="predicted"/>
<sequence>MEWQLRRDEEVRSPRRRVERARRISGGDEKEGWKEPAGFPNKPAGLLANSSISSWITGELKYFLSETSYGVDSGDTIKVPKAGNQGRRGVLPGDLHIKLQVAKNPIFKRDGADIYVDANISFTQVAAFRPFVMHPQGVPHSPSSTNSIISQSYLGNVLPTSPVPAQQLWLNHQVITLSRCSFMDLLEMAISVICKTTNSRVPFLRSMGQMNRKMMRTCELPSSSQLRIGQAKGRRVEGAKSNKKEGAEEATRAILHLLRSNEAEVRCRTATTRNKSKRERGEVIGGKGLRPAVKGYGRRSRVMAGGKEEFRAMRGRGNFGRDGWVRWPAVWGGGGDVGP</sequence>
<feature type="compositionally biased region" description="Basic and acidic residues" evidence="1">
    <location>
        <begin position="1"/>
        <end position="13"/>
    </location>
</feature>
<dbReference type="Proteomes" id="UP000233837">
    <property type="component" value="Unassembled WGS sequence"/>
</dbReference>
<dbReference type="InterPro" id="IPR008971">
    <property type="entry name" value="HSP40/DnaJ_pept-bd"/>
</dbReference>
<feature type="compositionally biased region" description="Basic and acidic residues" evidence="1">
    <location>
        <begin position="21"/>
        <end position="34"/>
    </location>
</feature>
<protein>
    <submittedName>
        <fullName evidence="3">Chaperone protein dnaJ 1, mitochondrial</fullName>
    </submittedName>
</protein>
<reference evidence="3 4" key="1">
    <citation type="journal article" date="2016" name="Sci. Rep.">
        <title>The Dendrobium catenatum Lindl. genome sequence provides insights into polysaccharide synthase, floral development and adaptive evolution.</title>
        <authorList>
            <person name="Zhang G.Q."/>
            <person name="Xu Q."/>
            <person name="Bian C."/>
            <person name="Tsai W.C."/>
            <person name="Yeh C.M."/>
            <person name="Liu K.W."/>
            <person name="Yoshida K."/>
            <person name="Zhang L.S."/>
            <person name="Chang S.B."/>
            <person name="Chen F."/>
            <person name="Shi Y."/>
            <person name="Su Y.Y."/>
            <person name="Zhang Y.Q."/>
            <person name="Chen L.J."/>
            <person name="Yin Y."/>
            <person name="Lin M."/>
            <person name="Huang H."/>
            <person name="Deng H."/>
            <person name="Wang Z.W."/>
            <person name="Zhu S.L."/>
            <person name="Zhao X."/>
            <person name="Deng C."/>
            <person name="Niu S.C."/>
            <person name="Huang J."/>
            <person name="Wang M."/>
            <person name="Liu G.H."/>
            <person name="Yang H.J."/>
            <person name="Xiao X.J."/>
            <person name="Hsiao Y.Y."/>
            <person name="Wu W.L."/>
            <person name="Chen Y.Y."/>
            <person name="Mitsuda N."/>
            <person name="Ohme-Takagi M."/>
            <person name="Luo Y.B."/>
            <person name="Van de Peer Y."/>
            <person name="Liu Z.J."/>
        </authorList>
    </citation>
    <scope>NUCLEOTIDE SEQUENCE [LARGE SCALE GENOMIC DNA]</scope>
    <source>
        <tissue evidence="3">The whole plant</tissue>
    </source>
</reference>
<dbReference type="GO" id="GO:0006457">
    <property type="term" value="P:protein folding"/>
    <property type="evidence" value="ECO:0007669"/>
    <property type="project" value="InterPro"/>
</dbReference>
<evidence type="ECO:0000313" key="4">
    <source>
        <dbReference type="Proteomes" id="UP000233837"/>
    </source>
</evidence>
<dbReference type="EMBL" id="KZ502286">
    <property type="protein sequence ID" value="PKU81080.1"/>
    <property type="molecule type" value="Genomic_DNA"/>
</dbReference>